<feature type="transmembrane region" description="Helical" evidence="9">
    <location>
        <begin position="6"/>
        <end position="24"/>
    </location>
</feature>
<keyword evidence="6" id="KW-0406">Ion transport</keyword>
<organism evidence="12 14">
    <name type="scientific">Staphylococcus pettenkoferi</name>
    <dbReference type="NCBI Taxonomy" id="170573"/>
    <lineage>
        <taxon>Bacteria</taxon>
        <taxon>Bacillati</taxon>
        <taxon>Bacillota</taxon>
        <taxon>Bacilli</taxon>
        <taxon>Bacillales</taxon>
        <taxon>Staphylococcaceae</taxon>
        <taxon>Staphylococcus</taxon>
    </lineage>
</organism>
<keyword evidence="3" id="KW-1003">Cell membrane</keyword>
<evidence type="ECO:0000313" key="11">
    <source>
        <dbReference type="EMBL" id="MCY1584333.1"/>
    </source>
</evidence>
<dbReference type="RefSeq" id="WP_002470941.1">
    <property type="nucleotide sequence ID" value="NZ_CP066063.1"/>
</dbReference>
<keyword evidence="12" id="KW-0560">Oxidoreductase</keyword>
<dbReference type="PANTHER" id="PTHR42829">
    <property type="entry name" value="NADH-UBIQUINONE OXIDOREDUCTASE CHAIN 5"/>
    <property type="match status" value="1"/>
</dbReference>
<feature type="transmembrane region" description="Helical" evidence="9">
    <location>
        <begin position="341"/>
        <end position="361"/>
    </location>
</feature>
<feature type="transmembrane region" description="Helical" evidence="9">
    <location>
        <begin position="395"/>
        <end position="414"/>
    </location>
</feature>
<feature type="transmembrane region" description="Helical" evidence="9">
    <location>
        <begin position="368"/>
        <end position="389"/>
    </location>
</feature>
<protein>
    <submittedName>
        <fullName evidence="12">NADH dehydrogenase subunit 5</fullName>
        <ecNumber evidence="12">1.6.5.9</ecNumber>
    </submittedName>
</protein>
<feature type="transmembrane region" description="Helical" evidence="9">
    <location>
        <begin position="253"/>
        <end position="272"/>
    </location>
</feature>
<dbReference type="InterPro" id="IPR003945">
    <property type="entry name" value="NU5C-like"/>
</dbReference>
<evidence type="ECO:0000256" key="2">
    <source>
        <dbReference type="ARBA" id="ARBA00022449"/>
    </source>
</evidence>
<comment type="caution">
    <text evidence="12">The sequence shown here is derived from an EMBL/GenBank/DDBJ whole genome shotgun (WGS) entry which is preliminary data.</text>
</comment>
<evidence type="ECO:0000256" key="7">
    <source>
        <dbReference type="ARBA" id="ARBA00023136"/>
    </source>
</evidence>
<keyword evidence="2" id="KW-0813">Transport</keyword>
<evidence type="ECO:0000313" key="13">
    <source>
        <dbReference type="Proteomes" id="UP001072952"/>
    </source>
</evidence>
<dbReference type="Pfam" id="PF00361">
    <property type="entry name" value="Proton_antipo_M"/>
    <property type="match status" value="1"/>
</dbReference>
<keyword evidence="2" id="KW-0050">Antiport</keyword>
<evidence type="ECO:0000256" key="9">
    <source>
        <dbReference type="SAM" id="Phobius"/>
    </source>
</evidence>
<feature type="transmembrane region" description="Helical" evidence="9">
    <location>
        <begin position="435"/>
        <end position="457"/>
    </location>
</feature>
<keyword evidence="13" id="KW-1185">Reference proteome</keyword>
<feature type="transmembrane region" description="Helical" evidence="9">
    <location>
        <begin position="98"/>
        <end position="114"/>
    </location>
</feature>
<dbReference type="GO" id="GO:0015297">
    <property type="term" value="F:antiporter activity"/>
    <property type="evidence" value="ECO:0007669"/>
    <property type="project" value="UniProtKB-KW"/>
</dbReference>
<evidence type="ECO:0000256" key="5">
    <source>
        <dbReference type="ARBA" id="ARBA00022989"/>
    </source>
</evidence>
<keyword evidence="4 8" id="KW-0812">Transmembrane</keyword>
<keyword evidence="7 9" id="KW-0472">Membrane</keyword>
<dbReference type="GO" id="GO:0050136">
    <property type="term" value="F:NADH dehydrogenase (quinone) (non-electrogenic) activity"/>
    <property type="evidence" value="ECO:0007669"/>
    <property type="project" value="UniProtKB-EC"/>
</dbReference>
<dbReference type="Proteomes" id="UP001072952">
    <property type="component" value="Unassembled WGS sequence"/>
</dbReference>
<dbReference type="InterPro" id="IPR001750">
    <property type="entry name" value="ND/Mrp_TM"/>
</dbReference>
<dbReference type="AlphaFoldDB" id="A0A9Q4H1I9"/>
<proteinExistence type="predicted"/>
<dbReference type="EC" id="1.6.5.9" evidence="12"/>
<feature type="domain" description="NADH:quinone oxidoreductase/Mrp antiporter transmembrane" evidence="10">
    <location>
        <begin position="115"/>
        <end position="347"/>
    </location>
</feature>
<evidence type="ECO:0000256" key="1">
    <source>
        <dbReference type="ARBA" id="ARBA00004651"/>
    </source>
</evidence>
<sequence>MFIVKVFLIILSILFFSSVILNIVRPYNFYIRIHIIISFLPILASILLLVFLKNEVIYGPFVFNTLSCLLSVFIYILGFIIQKFSVRYLLGDENYKSYFFFFTNISIFASLAWFSKDLRIMVICWGITLLCLLLLIRRNTFWGVTGKVAKTTFYAFLGSWISFLLAILLIYIYTHNWTISLTDFESLPHIVKFLINVLLVITVAVPAGQFPFQKWLIETAVTPTPVSAIMHAGIVNAGGVILSRFSYIFTNDVSIAILLIMASLTVLIGSGISRVHVDYKRQLIGSTMSQMGFMLIQCCMGAYLSAIIHLMLHGIFKATLFLQSGSVLNNMSEPTLKNFKYSYRLIVIGKGVATIVALVFFINNHFNIYSIIVSVIIYSSISIAWRQLVAFGVGYLGKILGLLTIIITVLTYIFTHEMFIRILYAMHFPMNPPSLFNVILVAFIFMLGSLFNIWISLKPQSPLVCKIYLRLINIGEASERAIDKHPRYLNKY</sequence>
<dbReference type="Proteomes" id="UP001081438">
    <property type="component" value="Unassembled WGS sequence"/>
</dbReference>
<dbReference type="GO" id="GO:0042773">
    <property type="term" value="P:ATP synthesis coupled electron transport"/>
    <property type="evidence" value="ECO:0007669"/>
    <property type="project" value="InterPro"/>
</dbReference>
<dbReference type="PANTHER" id="PTHR42829:SF1">
    <property type="entry name" value="INORGANIC CARBON TRANSPORTER SUBUNIT DABB-RELATED"/>
    <property type="match status" value="1"/>
</dbReference>
<feature type="transmembrane region" description="Helical" evidence="9">
    <location>
        <begin position="148"/>
        <end position="173"/>
    </location>
</feature>
<dbReference type="GO" id="GO:0005886">
    <property type="term" value="C:plasma membrane"/>
    <property type="evidence" value="ECO:0007669"/>
    <property type="project" value="UniProtKB-SubCell"/>
</dbReference>
<reference evidence="12" key="2">
    <citation type="journal article" date="2022" name="Int. J. Mol. Sci.">
        <title>Phenotypic and genotypic virulence characterisation of Staphylococcus pettenkoferi strains isolated from human bloodstream and diabetic foot infections.</title>
        <authorList>
            <person name="Magnan C."/>
        </authorList>
    </citation>
    <scope>NUCLEOTIDE SEQUENCE</scope>
    <source>
        <strain evidence="12">NSP020P</strain>
    </source>
</reference>
<dbReference type="EMBL" id="JANSKX010000045">
    <property type="protein sequence ID" value="MCY1595854.1"/>
    <property type="molecule type" value="Genomic_DNA"/>
</dbReference>
<gene>
    <name evidence="12" type="ORF">NW112_11630</name>
    <name evidence="11" type="ORF">NW133_12615</name>
</gene>
<reference evidence="11" key="1">
    <citation type="journal article" date="2022" name="Int. J. Mol. Sci.">
        <title>Phenotypic and Genotypic Virulence Characterisation of Staphylococcus pettenkoferi Strains Isolated from Human Bloodstream and Diabetic Foot Infections.</title>
        <authorList>
            <person name="Magnan C."/>
            <person name="Ahmad-Mansour N."/>
            <person name="Pouget C."/>
            <person name="Morsli M."/>
            <person name="Huc-Brandt S."/>
            <person name="Pantel A."/>
            <person name="Dunyach-Remy C."/>
            <person name="Sotto A."/>
            <person name="Molle V."/>
            <person name="Lavigne J.-P."/>
        </authorList>
    </citation>
    <scope>NUCLEOTIDE SEQUENCE</scope>
    <source>
        <strain evidence="11">NSP012P</strain>
    </source>
</reference>
<feature type="transmembrane region" description="Helical" evidence="9">
    <location>
        <begin position="57"/>
        <end position="77"/>
    </location>
</feature>
<feature type="transmembrane region" description="Helical" evidence="9">
    <location>
        <begin position="120"/>
        <end position="136"/>
    </location>
</feature>
<evidence type="ECO:0000256" key="3">
    <source>
        <dbReference type="ARBA" id="ARBA00022475"/>
    </source>
</evidence>
<accession>A0A9Q4H1I9</accession>
<feature type="transmembrane region" description="Helical" evidence="9">
    <location>
        <begin position="31"/>
        <end position="51"/>
    </location>
</feature>
<dbReference type="PRINTS" id="PR01434">
    <property type="entry name" value="NADHDHGNASE5"/>
</dbReference>
<evidence type="ECO:0000259" key="10">
    <source>
        <dbReference type="Pfam" id="PF00361"/>
    </source>
</evidence>
<feature type="transmembrane region" description="Helical" evidence="9">
    <location>
        <begin position="224"/>
        <end position="247"/>
    </location>
</feature>
<evidence type="ECO:0000256" key="4">
    <source>
        <dbReference type="ARBA" id="ARBA00022692"/>
    </source>
</evidence>
<evidence type="ECO:0000256" key="6">
    <source>
        <dbReference type="ARBA" id="ARBA00023065"/>
    </source>
</evidence>
<evidence type="ECO:0000313" key="12">
    <source>
        <dbReference type="EMBL" id="MCY1595854.1"/>
    </source>
</evidence>
<comment type="subcellular location">
    <subcellularLocation>
        <location evidence="1">Cell membrane</location>
        <topology evidence="1">Multi-pass membrane protein</topology>
    </subcellularLocation>
    <subcellularLocation>
        <location evidence="8">Membrane</location>
        <topology evidence="8">Multi-pass membrane protein</topology>
    </subcellularLocation>
</comment>
<dbReference type="NCBIfam" id="NF006373">
    <property type="entry name" value="PRK08601.1"/>
    <property type="match status" value="1"/>
</dbReference>
<name>A0A9Q4H1I9_9STAP</name>
<evidence type="ECO:0000313" key="14">
    <source>
        <dbReference type="Proteomes" id="UP001081438"/>
    </source>
</evidence>
<evidence type="ECO:0000256" key="8">
    <source>
        <dbReference type="RuleBase" id="RU000320"/>
    </source>
</evidence>
<keyword evidence="5 9" id="KW-1133">Transmembrane helix</keyword>
<reference evidence="11" key="3">
    <citation type="submission" date="2022-08" db="EMBL/GenBank/DDBJ databases">
        <authorList>
            <person name="Magnan C."/>
        </authorList>
    </citation>
    <scope>NUCLEOTIDE SEQUENCE</scope>
    <source>
        <strain evidence="11">NSP012P</strain>
    </source>
</reference>
<dbReference type="EMBL" id="JANSLD010000057">
    <property type="protein sequence ID" value="MCY1584333.1"/>
    <property type="molecule type" value="Genomic_DNA"/>
</dbReference>
<feature type="transmembrane region" description="Helical" evidence="9">
    <location>
        <begin position="193"/>
        <end position="212"/>
    </location>
</feature>
<dbReference type="GO" id="GO:0015990">
    <property type="term" value="P:electron transport coupled proton transport"/>
    <property type="evidence" value="ECO:0007669"/>
    <property type="project" value="TreeGrafter"/>
</dbReference>
<dbReference type="GO" id="GO:0008137">
    <property type="term" value="F:NADH dehydrogenase (ubiquinone) activity"/>
    <property type="evidence" value="ECO:0007669"/>
    <property type="project" value="InterPro"/>
</dbReference>
<feature type="transmembrane region" description="Helical" evidence="9">
    <location>
        <begin position="293"/>
        <end position="316"/>
    </location>
</feature>